<feature type="non-terminal residue" evidence="2">
    <location>
        <position position="191"/>
    </location>
</feature>
<evidence type="ECO:0000313" key="3">
    <source>
        <dbReference type="Proteomes" id="UP000775547"/>
    </source>
</evidence>
<comment type="caution">
    <text evidence="2">The sequence shown here is derived from an EMBL/GenBank/DDBJ whole genome shotgun (WGS) entry which is preliminary data.</text>
</comment>
<proteinExistence type="predicted"/>
<keyword evidence="3" id="KW-1185">Reference proteome</keyword>
<evidence type="ECO:0000313" key="2">
    <source>
        <dbReference type="EMBL" id="KAG5640247.1"/>
    </source>
</evidence>
<feature type="compositionally biased region" description="Polar residues" evidence="1">
    <location>
        <begin position="39"/>
        <end position="53"/>
    </location>
</feature>
<sequence length="191" mass="21084">MAHNNYVFCLCCNAEIPWSHKCEHQWQLNAPYTVLGPSGSPSQQQGITGSNIKSNSSDSGNTASSSLPAIFDEHLPMLEANSLLDEEGNNIKPTDVFEANHQHKPLSNVDADEADILKQHWPPQAGWTAVHEEGDGEIDFDADDKLEDLVEMMDNAYGMGNNDNNPIDWEAIKQESGLSAWDLLGEAYDQE</sequence>
<evidence type="ECO:0000256" key="1">
    <source>
        <dbReference type="SAM" id="MobiDB-lite"/>
    </source>
</evidence>
<reference evidence="2" key="2">
    <citation type="submission" date="2021-10" db="EMBL/GenBank/DDBJ databases">
        <title>Phylogenomics reveals ancestral predisposition of the termite-cultivated fungus Termitomyces towards a domesticated lifestyle.</title>
        <authorList>
            <person name="Auxier B."/>
            <person name="Grum-Grzhimaylo A."/>
            <person name="Cardenas M.E."/>
            <person name="Lodge J.D."/>
            <person name="Laessoe T."/>
            <person name="Pedersen O."/>
            <person name="Smith M.E."/>
            <person name="Kuyper T.W."/>
            <person name="Franco-Molano E.A."/>
            <person name="Baroni T.J."/>
            <person name="Aanen D.K."/>
        </authorList>
    </citation>
    <scope>NUCLEOTIDE SEQUENCE</scope>
    <source>
        <strain evidence="2">AP01</strain>
        <tissue evidence="2">Mycelium</tissue>
    </source>
</reference>
<reference evidence="2" key="1">
    <citation type="submission" date="2020-07" db="EMBL/GenBank/DDBJ databases">
        <authorList>
            <person name="Nieuwenhuis M."/>
            <person name="Van De Peppel L.J.J."/>
        </authorList>
    </citation>
    <scope>NUCLEOTIDE SEQUENCE</scope>
    <source>
        <strain evidence="2">AP01</strain>
        <tissue evidence="2">Mycelium</tissue>
    </source>
</reference>
<accession>A0A9P7FX89</accession>
<organism evidence="2 3">
    <name type="scientific">Asterophora parasitica</name>
    <dbReference type="NCBI Taxonomy" id="117018"/>
    <lineage>
        <taxon>Eukaryota</taxon>
        <taxon>Fungi</taxon>
        <taxon>Dikarya</taxon>
        <taxon>Basidiomycota</taxon>
        <taxon>Agaricomycotina</taxon>
        <taxon>Agaricomycetes</taxon>
        <taxon>Agaricomycetidae</taxon>
        <taxon>Agaricales</taxon>
        <taxon>Tricholomatineae</taxon>
        <taxon>Lyophyllaceae</taxon>
        <taxon>Asterophora</taxon>
    </lineage>
</organism>
<dbReference type="Proteomes" id="UP000775547">
    <property type="component" value="Unassembled WGS sequence"/>
</dbReference>
<dbReference type="AlphaFoldDB" id="A0A9P7FX89"/>
<name>A0A9P7FX89_9AGAR</name>
<feature type="region of interest" description="Disordered" evidence="1">
    <location>
        <begin position="37"/>
        <end position="67"/>
    </location>
</feature>
<gene>
    <name evidence="2" type="ORF">DXG03_009695</name>
</gene>
<dbReference type="EMBL" id="JABCKV010000968">
    <property type="protein sequence ID" value="KAG5640247.1"/>
    <property type="molecule type" value="Genomic_DNA"/>
</dbReference>
<protein>
    <submittedName>
        <fullName evidence="2">Uncharacterized protein</fullName>
    </submittedName>
</protein>
<feature type="compositionally biased region" description="Low complexity" evidence="1">
    <location>
        <begin position="54"/>
        <end position="66"/>
    </location>
</feature>